<dbReference type="PRINTS" id="PR00313">
    <property type="entry name" value="CABNDNGRPT"/>
</dbReference>
<dbReference type="PANTHER" id="PTHR38340:SF1">
    <property type="entry name" value="S-LAYER PROTEIN"/>
    <property type="match status" value="1"/>
</dbReference>
<keyword evidence="6" id="KW-1185">Reference proteome</keyword>
<evidence type="ECO:0000256" key="2">
    <source>
        <dbReference type="ARBA" id="ARBA00022525"/>
    </source>
</evidence>
<feature type="compositionally biased region" description="Polar residues" evidence="3">
    <location>
        <begin position="321"/>
        <end position="331"/>
    </location>
</feature>
<keyword evidence="4" id="KW-0732">Signal</keyword>
<dbReference type="InterPro" id="IPR011049">
    <property type="entry name" value="Serralysin-like_metalloprot_C"/>
</dbReference>
<sequence>MSKQPGQRGRTMTFSIKSVGIVAAGIAAIASAAVLPAPAYAASAGTAFIADYTVEFTAAKGAVNDVVIIVNGKTVTIDDRVAIKPGPGCRAVPGDSTKVRCTDDHLFWIFAKLGDRNDRIVNRSAIDIMVLGGAGDDRIAGGSTADSLYGGSGRDVLSGGAGPDSLIGGTGDDVLGGGAGNDNLNADAGRDVMRGGSGIDLAYYGGRRGAVRVDLDGAKGDDGAPGEGDTVGADVEMIVGGSGNDRLTGNGAANRIYGGTGDDRISGGGGKDLLVGQGGNDTLRGDAGSDRLYGEQEHARVPDADGTPASNPKAKDHLNGGTATDTCVGGSATTKVNCEIRRES</sequence>
<evidence type="ECO:0008006" key="7">
    <source>
        <dbReference type="Google" id="ProtNLM"/>
    </source>
</evidence>
<accession>A0ABS7AXL8</accession>
<dbReference type="PROSITE" id="PS00330">
    <property type="entry name" value="HEMOLYSIN_CALCIUM"/>
    <property type="match status" value="3"/>
</dbReference>
<dbReference type="Pfam" id="PF00353">
    <property type="entry name" value="HemolysinCabind"/>
    <property type="match status" value="3"/>
</dbReference>
<dbReference type="InterPro" id="IPR018511">
    <property type="entry name" value="Hemolysin-typ_Ca-bd_CS"/>
</dbReference>
<feature type="signal peptide" evidence="4">
    <location>
        <begin position="1"/>
        <end position="32"/>
    </location>
</feature>
<protein>
    <recommendedName>
        <fullName evidence="7">Hemolysin type calcium-binding protein</fullName>
    </recommendedName>
</protein>
<dbReference type="InterPro" id="IPR001343">
    <property type="entry name" value="Hemolysn_Ca-bd"/>
</dbReference>
<dbReference type="SUPFAM" id="SSF51120">
    <property type="entry name" value="beta-Roll"/>
    <property type="match status" value="2"/>
</dbReference>
<comment type="subcellular location">
    <subcellularLocation>
        <location evidence="1">Secreted</location>
    </subcellularLocation>
</comment>
<evidence type="ECO:0000256" key="3">
    <source>
        <dbReference type="SAM" id="MobiDB-lite"/>
    </source>
</evidence>
<organism evidence="5 6">
    <name type="scientific">Actinoplanes hulinensis</name>
    <dbReference type="NCBI Taxonomy" id="1144547"/>
    <lineage>
        <taxon>Bacteria</taxon>
        <taxon>Bacillati</taxon>
        <taxon>Actinomycetota</taxon>
        <taxon>Actinomycetes</taxon>
        <taxon>Micromonosporales</taxon>
        <taxon>Micromonosporaceae</taxon>
        <taxon>Actinoplanes</taxon>
    </lineage>
</organism>
<dbReference type="PANTHER" id="PTHR38340">
    <property type="entry name" value="S-LAYER PROTEIN"/>
    <property type="match status" value="1"/>
</dbReference>
<feature type="compositionally biased region" description="Basic and acidic residues" evidence="3">
    <location>
        <begin position="283"/>
        <end position="303"/>
    </location>
</feature>
<gene>
    <name evidence="5" type="ORF">KZ829_04180</name>
</gene>
<feature type="compositionally biased region" description="Gly residues" evidence="3">
    <location>
        <begin position="266"/>
        <end position="279"/>
    </location>
</feature>
<name>A0ABS7AXL8_9ACTN</name>
<feature type="region of interest" description="Disordered" evidence="3">
    <location>
        <begin position="259"/>
        <end position="331"/>
    </location>
</feature>
<keyword evidence="2" id="KW-0964">Secreted</keyword>
<dbReference type="Proteomes" id="UP001519863">
    <property type="component" value="Unassembled WGS sequence"/>
</dbReference>
<evidence type="ECO:0000256" key="1">
    <source>
        <dbReference type="ARBA" id="ARBA00004613"/>
    </source>
</evidence>
<dbReference type="InterPro" id="IPR050557">
    <property type="entry name" value="RTX_toxin/Mannuronan_C5-epim"/>
</dbReference>
<evidence type="ECO:0000256" key="4">
    <source>
        <dbReference type="SAM" id="SignalP"/>
    </source>
</evidence>
<reference evidence="5 6" key="1">
    <citation type="journal article" date="2013" name="Antonie Van Leeuwenhoek">
        <title>Actinoplanes hulinensis sp. nov., a novel actinomycete isolated from soybean root (Glycine max (L.) Merr).</title>
        <authorList>
            <person name="Shen Y."/>
            <person name="Liu C."/>
            <person name="Wang X."/>
            <person name="Zhao J."/>
            <person name="Jia F."/>
            <person name="Zhang Y."/>
            <person name="Wang L."/>
            <person name="Yang D."/>
            <person name="Xiang W."/>
        </authorList>
    </citation>
    <scope>NUCLEOTIDE SEQUENCE [LARGE SCALE GENOMIC DNA]</scope>
    <source>
        <strain evidence="5 6">NEAU-M9</strain>
    </source>
</reference>
<dbReference type="EMBL" id="JAHXZI010000002">
    <property type="protein sequence ID" value="MBW6432939.1"/>
    <property type="molecule type" value="Genomic_DNA"/>
</dbReference>
<dbReference type="Gene3D" id="2.150.10.10">
    <property type="entry name" value="Serralysin-like metalloprotease, C-terminal"/>
    <property type="match status" value="2"/>
</dbReference>
<feature type="chain" id="PRO_5046196754" description="Hemolysin type calcium-binding protein" evidence="4">
    <location>
        <begin position="33"/>
        <end position="344"/>
    </location>
</feature>
<proteinExistence type="predicted"/>
<comment type="caution">
    <text evidence="5">The sequence shown here is derived from an EMBL/GenBank/DDBJ whole genome shotgun (WGS) entry which is preliminary data.</text>
</comment>
<evidence type="ECO:0000313" key="6">
    <source>
        <dbReference type="Proteomes" id="UP001519863"/>
    </source>
</evidence>
<evidence type="ECO:0000313" key="5">
    <source>
        <dbReference type="EMBL" id="MBW6432939.1"/>
    </source>
</evidence>